<evidence type="ECO:0000256" key="3">
    <source>
        <dbReference type="ARBA" id="ARBA00022989"/>
    </source>
</evidence>
<comment type="caution">
    <text evidence="7">The sequence shown here is derived from an EMBL/GenBank/DDBJ whole genome shotgun (WGS) entry which is preliminary data.</text>
</comment>
<dbReference type="PANTHER" id="PTHR20855">
    <property type="entry name" value="ADIPOR/PROGESTIN RECEPTOR-RELATED"/>
    <property type="match status" value="1"/>
</dbReference>
<feature type="transmembrane region" description="Helical" evidence="6">
    <location>
        <begin position="130"/>
        <end position="146"/>
    </location>
</feature>
<dbReference type="EMBL" id="RPFW01000003">
    <property type="protein sequence ID" value="TVZ03862.1"/>
    <property type="molecule type" value="Genomic_DNA"/>
</dbReference>
<evidence type="ECO:0000313" key="8">
    <source>
        <dbReference type="Proteomes" id="UP000460272"/>
    </source>
</evidence>
<evidence type="ECO:0000256" key="2">
    <source>
        <dbReference type="ARBA" id="ARBA00022692"/>
    </source>
</evidence>
<reference evidence="7 8" key="1">
    <citation type="submission" date="2018-11" db="EMBL/GenBank/DDBJ databases">
        <title>Trebonia kvetii gen.nov., sp.nov., a novel acidophilic actinobacterium, and proposal of the new actinobacterial family Treboniaceae fam. nov.</title>
        <authorList>
            <person name="Rapoport D."/>
            <person name="Sagova-Mareckova M."/>
            <person name="Sedlacek I."/>
            <person name="Provaznik J."/>
            <person name="Kralova S."/>
            <person name="Pavlinic D."/>
            <person name="Benes V."/>
            <person name="Kopecky J."/>
        </authorList>
    </citation>
    <scope>NUCLEOTIDE SEQUENCE [LARGE SCALE GENOMIC DNA]</scope>
    <source>
        <strain evidence="7 8">15Tr583</strain>
    </source>
</reference>
<feature type="transmembrane region" description="Helical" evidence="6">
    <location>
        <begin position="152"/>
        <end position="173"/>
    </location>
</feature>
<feature type="binding site" evidence="5">
    <location>
        <position position="245"/>
    </location>
    <ligand>
        <name>Zn(2+)</name>
        <dbReference type="ChEBI" id="CHEBI:29105"/>
    </ligand>
</feature>
<keyword evidence="3 6" id="KW-1133">Transmembrane helix</keyword>
<protein>
    <submittedName>
        <fullName evidence="7">Hemolysin III family protein</fullName>
    </submittedName>
</protein>
<name>A0A6P2BXQ1_9ACTN</name>
<dbReference type="AlphaFoldDB" id="A0A6P2BXQ1"/>
<dbReference type="InterPro" id="IPR004254">
    <property type="entry name" value="AdipoR/HlyIII-related"/>
</dbReference>
<evidence type="ECO:0000256" key="1">
    <source>
        <dbReference type="ARBA" id="ARBA00004141"/>
    </source>
</evidence>
<keyword evidence="4 6" id="KW-0472">Membrane</keyword>
<feature type="transmembrane region" description="Helical" evidence="6">
    <location>
        <begin position="207"/>
        <end position="226"/>
    </location>
</feature>
<sequence>MRCSGPRQLSPRNRGAAAGTGVFHAYTVGRYVTGQAATDAGHTEAALLYDARRGVYYARPTLRGWLHLLCFLASLAGGALLLARAHGAAQVTATAVYAVSLSALFGTSALYHRGNWRASWRLRLRHLDQAMIFFLIAGTATPAFLLSAPVGAGLACLVVMWALTLAAVAARLARASTPEFVAGALFIGLGCTGGLALPWVWIHAGTVSGILLLAGGLLYIAGALFYHRRWPDPYPSVFGYHEAFHIYVCVAAACQYAAIARLTG</sequence>
<dbReference type="GO" id="GO:0046872">
    <property type="term" value="F:metal ion binding"/>
    <property type="evidence" value="ECO:0007669"/>
    <property type="project" value="UniProtKB-KW"/>
</dbReference>
<keyword evidence="2 6" id="KW-0812">Transmembrane</keyword>
<keyword evidence="5" id="KW-0479">Metal-binding</keyword>
<dbReference type="Proteomes" id="UP000460272">
    <property type="component" value="Unassembled WGS sequence"/>
</dbReference>
<organism evidence="7 8">
    <name type="scientific">Trebonia kvetii</name>
    <dbReference type="NCBI Taxonomy" id="2480626"/>
    <lineage>
        <taxon>Bacteria</taxon>
        <taxon>Bacillati</taxon>
        <taxon>Actinomycetota</taxon>
        <taxon>Actinomycetes</taxon>
        <taxon>Streptosporangiales</taxon>
        <taxon>Treboniaceae</taxon>
        <taxon>Trebonia</taxon>
    </lineage>
</organism>
<keyword evidence="8" id="KW-1185">Reference proteome</keyword>
<accession>A0A6P2BXQ1</accession>
<evidence type="ECO:0000256" key="5">
    <source>
        <dbReference type="PIRSR" id="PIRSR604254-1"/>
    </source>
</evidence>
<evidence type="ECO:0000256" key="6">
    <source>
        <dbReference type="SAM" id="Phobius"/>
    </source>
</evidence>
<feature type="transmembrane region" description="Helical" evidence="6">
    <location>
        <begin position="62"/>
        <end position="83"/>
    </location>
</feature>
<feature type="binding site" evidence="5">
    <location>
        <position position="112"/>
    </location>
    <ligand>
        <name>Zn(2+)</name>
        <dbReference type="ChEBI" id="CHEBI:29105"/>
    </ligand>
</feature>
<dbReference type="GO" id="GO:0016020">
    <property type="term" value="C:membrane"/>
    <property type="evidence" value="ECO:0007669"/>
    <property type="project" value="UniProtKB-SubCell"/>
</dbReference>
<proteinExistence type="predicted"/>
<feature type="transmembrane region" description="Helical" evidence="6">
    <location>
        <begin position="89"/>
        <end position="110"/>
    </location>
</feature>
<evidence type="ECO:0000256" key="4">
    <source>
        <dbReference type="ARBA" id="ARBA00023136"/>
    </source>
</evidence>
<feature type="transmembrane region" description="Helical" evidence="6">
    <location>
        <begin position="180"/>
        <end position="201"/>
    </location>
</feature>
<feature type="binding site" evidence="5">
    <location>
        <position position="241"/>
    </location>
    <ligand>
        <name>Zn(2+)</name>
        <dbReference type="ChEBI" id="CHEBI:29105"/>
    </ligand>
</feature>
<evidence type="ECO:0000313" key="7">
    <source>
        <dbReference type="EMBL" id="TVZ03862.1"/>
    </source>
</evidence>
<comment type="subcellular location">
    <subcellularLocation>
        <location evidence="1">Membrane</location>
        <topology evidence="1">Multi-pass membrane protein</topology>
    </subcellularLocation>
</comment>
<dbReference type="PANTHER" id="PTHR20855:SF3">
    <property type="entry name" value="LD03007P"/>
    <property type="match status" value="1"/>
</dbReference>
<dbReference type="OrthoDB" id="9813689at2"/>
<keyword evidence="5" id="KW-0862">Zinc</keyword>
<dbReference type="Pfam" id="PF03006">
    <property type="entry name" value="HlyIII"/>
    <property type="match status" value="1"/>
</dbReference>
<gene>
    <name evidence="7" type="ORF">EAS64_15550</name>
</gene>